<evidence type="ECO:0000313" key="5">
    <source>
        <dbReference type="Proteomes" id="UP000317288"/>
    </source>
</evidence>
<keyword evidence="2" id="KW-0288">FMN</keyword>
<organism evidence="4 5">
    <name type="scientific">Vreelandella titanicae</name>
    <dbReference type="NCBI Taxonomy" id="664683"/>
    <lineage>
        <taxon>Bacteria</taxon>
        <taxon>Pseudomonadati</taxon>
        <taxon>Pseudomonadota</taxon>
        <taxon>Gammaproteobacteria</taxon>
        <taxon>Oceanospirillales</taxon>
        <taxon>Halomonadaceae</taxon>
        <taxon>Vreelandella</taxon>
    </lineage>
</organism>
<dbReference type="InterPro" id="IPR029039">
    <property type="entry name" value="Flavoprotein-like_sf"/>
</dbReference>
<feature type="domain" description="NADPH-dependent FMN reductase-like" evidence="3">
    <location>
        <begin position="21"/>
        <end position="168"/>
    </location>
</feature>
<dbReference type="GO" id="GO:0016491">
    <property type="term" value="F:oxidoreductase activity"/>
    <property type="evidence" value="ECO:0007669"/>
    <property type="project" value="InterPro"/>
</dbReference>
<dbReference type="EMBL" id="VNFE01000001">
    <property type="protein sequence ID" value="TVU92164.1"/>
    <property type="molecule type" value="Genomic_DNA"/>
</dbReference>
<comment type="cofactor">
    <cofactor evidence="1">
        <name>FMN</name>
        <dbReference type="ChEBI" id="CHEBI:58210"/>
    </cofactor>
</comment>
<dbReference type="GO" id="GO:0005829">
    <property type="term" value="C:cytosol"/>
    <property type="evidence" value="ECO:0007669"/>
    <property type="project" value="TreeGrafter"/>
</dbReference>
<name>A0A558JEV2_9GAMM</name>
<evidence type="ECO:0000259" key="3">
    <source>
        <dbReference type="Pfam" id="PF03358"/>
    </source>
</evidence>
<evidence type="ECO:0000256" key="1">
    <source>
        <dbReference type="ARBA" id="ARBA00001917"/>
    </source>
</evidence>
<dbReference type="Proteomes" id="UP000317288">
    <property type="component" value="Unassembled WGS sequence"/>
</dbReference>
<dbReference type="SUPFAM" id="SSF52218">
    <property type="entry name" value="Flavoproteins"/>
    <property type="match status" value="1"/>
</dbReference>
<proteinExistence type="predicted"/>
<gene>
    <name evidence="4" type="ORF">FQP89_03280</name>
</gene>
<keyword evidence="2" id="KW-0285">Flavoprotein</keyword>
<dbReference type="InterPro" id="IPR050712">
    <property type="entry name" value="NAD(P)H-dep_reductase"/>
</dbReference>
<dbReference type="GO" id="GO:0010181">
    <property type="term" value="F:FMN binding"/>
    <property type="evidence" value="ECO:0007669"/>
    <property type="project" value="TreeGrafter"/>
</dbReference>
<sequence length="206" mass="22043">MVWLSNTLFKEEMIMGSSVKKVLVFAGSAREASLNKQLAKLAAKRIEALGGEATFIDLKDYPCPLFDEDIEARGVPENVLKLREILADHQAVMIASPEYNGFITPLLKNTLDWLSRPHQDTPGLKLFAGKWAALVAASPGGLGGIRALPLGQQLLANLGLVVLPQPLSLAKAGSAFNDSGALHDETTGQKLDALCQRLVDSLAATN</sequence>
<dbReference type="AlphaFoldDB" id="A0A558JEV2"/>
<accession>A0A558JEV2</accession>
<dbReference type="PANTHER" id="PTHR30543">
    <property type="entry name" value="CHROMATE REDUCTASE"/>
    <property type="match status" value="1"/>
</dbReference>
<dbReference type="PANTHER" id="PTHR30543:SF21">
    <property type="entry name" value="NAD(P)H-DEPENDENT FMN REDUCTASE LOT6"/>
    <property type="match status" value="1"/>
</dbReference>
<protein>
    <submittedName>
        <fullName evidence="4">NAD(P)H-dependent oxidoreductase</fullName>
    </submittedName>
</protein>
<dbReference type="Pfam" id="PF03358">
    <property type="entry name" value="FMN_red"/>
    <property type="match status" value="1"/>
</dbReference>
<dbReference type="InterPro" id="IPR005025">
    <property type="entry name" value="FMN_Rdtase-like_dom"/>
</dbReference>
<reference evidence="4 5" key="1">
    <citation type="submission" date="2019-07" db="EMBL/GenBank/DDBJ databases">
        <title>Diversity of Bacteria from Kongsfjorden, Arctic.</title>
        <authorList>
            <person name="Yu Y."/>
        </authorList>
    </citation>
    <scope>NUCLEOTIDE SEQUENCE [LARGE SCALE GENOMIC DNA]</scope>
    <source>
        <strain evidence="4 5">SM1922</strain>
    </source>
</reference>
<dbReference type="Gene3D" id="3.40.50.360">
    <property type="match status" value="1"/>
</dbReference>
<evidence type="ECO:0000313" key="4">
    <source>
        <dbReference type="EMBL" id="TVU92164.1"/>
    </source>
</evidence>
<comment type="caution">
    <text evidence="4">The sequence shown here is derived from an EMBL/GenBank/DDBJ whole genome shotgun (WGS) entry which is preliminary data.</text>
</comment>
<evidence type="ECO:0000256" key="2">
    <source>
        <dbReference type="ARBA" id="ARBA00022643"/>
    </source>
</evidence>